<keyword evidence="2" id="KW-1185">Reference proteome</keyword>
<comment type="caution">
    <text evidence="1">The sequence shown here is derived from an EMBL/GenBank/DDBJ whole genome shotgun (WGS) entry which is preliminary data.</text>
</comment>
<accession>A0ACC1IKZ8</accession>
<name>A0ACC1IKZ8_9FUNG</name>
<gene>
    <name evidence="1" type="primary">ARC1_1</name>
    <name evidence="1" type="ORF">LPJ66_003960</name>
</gene>
<dbReference type="EMBL" id="JANBPG010000441">
    <property type="protein sequence ID" value="KAJ1896483.1"/>
    <property type="molecule type" value="Genomic_DNA"/>
</dbReference>
<dbReference type="Proteomes" id="UP001150581">
    <property type="component" value="Unassembled WGS sequence"/>
</dbReference>
<protein>
    <submittedName>
        <fullName evidence="1">G4 quadruplex nucleic acid binding protein</fullName>
    </submittedName>
</protein>
<sequence>MSISINNTDSALKLLLAFVPEAEKELSVAAVADQLSQLDLDGQKVEGTNSIAQLIAAKYNSPLAGQTDSDQAEISQWMTMSSRHGPSERQIFAQTINESLVGKTYLVSNSITLADLIAFANVHAFMESLSAQKRFNWNNFSRWFDLVQHSVSAEALAKAGLKLVAINLNAPAPVKKQQAAPAAKGDKAAVAASASDAAAAAPAAAAPAAVADGKKKAKQDTPEAQKGEKKEKRQPAPKEEFKIVPSMLDLRVGHITNAQKHPDADALYVEIIELGESEPRTVVSGLVRFIPIEQMQDRDVVLVCNLKPVAMRGVKSFAMVLCATSPDGNTVEFVEPPKGSKPGDRVYFEGFEGAEPEEVLKPKLKIFETIQPGMFTNDDREAGWYDDEKKFHKLLVGGKVCTTATIAKGSLK</sequence>
<evidence type="ECO:0000313" key="2">
    <source>
        <dbReference type="Proteomes" id="UP001150581"/>
    </source>
</evidence>
<organism evidence="1 2">
    <name type="scientific">Kickxella alabastrina</name>
    <dbReference type="NCBI Taxonomy" id="61397"/>
    <lineage>
        <taxon>Eukaryota</taxon>
        <taxon>Fungi</taxon>
        <taxon>Fungi incertae sedis</taxon>
        <taxon>Zoopagomycota</taxon>
        <taxon>Kickxellomycotina</taxon>
        <taxon>Kickxellomycetes</taxon>
        <taxon>Kickxellales</taxon>
        <taxon>Kickxellaceae</taxon>
        <taxon>Kickxella</taxon>
    </lineage>
</organism>
<proteinExistence type="predicted"/>
<reference evidence="1" key="1">
    <citation type="submission" date="2022-07" db="EMBL/GenBank/DDBJ databases">
        <title>Phylogenomic reconstructions and comparative analyses of Kickxellomycotina fungi.</title>
        <authorList>
            <person name="Reynolds N.K."/>
            <person name="Stajich J.E."/>
            <person name="Barry K."/>
            <person name="Grigoriev I.V."/>
            <person name="Crous P."/>
            <person name="Smith M.E."/>
        </authorList>
    </citation>
    <scope>NUCLEOTIDE SEQUENCE</scope>
    <source>
        <strain evidence="1">Benny 63K</strain>
    </source>
</reference>
<evidence type="ECO:0000313" key="1">
    <source>
        <dbReference type="EMBL" id="KAJ1896483.1"/>
    </source>
</evidence>